<feature type="transmembrane region" description="Helical" evidence="1">
    <location>
        <begin position="50"/>
        <end position="73"/>
    </location>
</feature>
<dbReference type="RefSeq" id="WP_167111407.1">
    <property type="nucleotide sequence ID" value="NZ_JAAQTO010000011.1"/>
</dbReference>
<evidence type="ECO:0000256" key="1">
    <source>
        <dbReference type="SAM" id="Phobius"/>
    </source>
</evidence>
<comment type="caution">
    <text evidence="2">The sequence shown here is derived from an EMBL/GenBank/DDBJ whole genome shotgun (WGS) entry which is preliminary data.</text>
</comment>
<gene>
    <name evidence="2" type="ORF">HBJ55_04320</name>
</gene>
<dbReference type="EMBL" id="JAAQTO010000011">
    <property type="protein sequence ID" value="NIC04648.1"/>
    <property type="molecule type" value="Genomic_DNA"/>
</dbReference>
<keyword evidence="3" id="KW-1185">Reference proteome</keyword>
<evidence type="ECO:0000313" key="2">
    <source>
        <dbReference type="EMBL" id="NIC04648.1"/>
    </source>
</evidence>
<feature type="transmembrane region" description="Helical" evidence="1">
    <location>
        <begin position="85"/>
        <end position="110"/>
    </location>
</feature>
<reference evidence="2 3" key="1">
    <citation type="submission" date="2020-03" db="EMBL/GenBank/DDBJ databases">
        <title>Identification of Halomonas strains.</title>
        <authorList>
            <person name="Xiao Z."/>
            <person name="Dong F."/>
            <person name="Wang Z."/>
            <person name="Zhao J.-Y."/>
        </authorList>
    </citation>
    <scope>NUCLEOTIDE SEQUENCE [LARGE SCALE GENOMIC DNA]</scope>
    <source>
        <strain evidence="2 3">DX6</strain>
    </source>
</reference>
<organism evidence="2 3">
    <name type="scientific">Billgrantia bachuensis</name>
    <dbReference type="NCBI Taxonomy" id="2717286"/>
    <lineage>
        <taxon>Bacteria</taxon>
        <taxon>Pseudomonadati</taxon>
        <taxon>Pseudomonadota</taxon>
        <taxon>Gammaproteobacteria</taxon>
        <taxon>Oceanospirillales</taxon>
        <taxon>Halomonadaceae</taxon>
        <taxon>Billgrantia</taxon>
    </lineage>
</organism>
<proteinExistence type="predicted"/>
<dbReference type="PROSITE" id="PS51257">
    <property type="entry name" value="PROKAR_LIPOPROTEIN"/>
    <property type="match status" value="1"/>
</dbReference>
<protein>
    <submittedName>
        <fullName evidence="2">Uncharacterized protein</fullName>
    </submittedName>
</protein>
<feature type="transmembrane region" description="Helical" evidence="1">
    <location>
        <begin position="12"/>
        <end position="30"/>
    </location>
</feature>
<name>A0ABX0PQX3_9GAMM</name>
<keyword evidence="1" id="KW-0812">Transmembrane</keyword>
<keyword evidence="1" id="KW-0472">Membrane</keyword>
<dbReference type="Proteomes" id="UP001318321">
    <property type="component" value="Unassembled WGS sequence"/>
</dbReference>
<keyword evidence="1" id="KW-1133">Transmembrane helix</keyword>
<accession>A0ABX0PQX3</accession>
<evidence type="ECO:0000313" key="3">
    <source>
        <dbReference type="Proteomes" id="UP001318321"/>
    </source>
</evidence>
<sequence>MKRLLRMAHPIHLVVGPTIWGLWFVAIYAGLSVACSVAPPTPEQGMLTGINIAVGLATLATTVLLLGLSWAGVTAARRAGLHRECYFAFTSAGVYLFSAGATLFIGYPVVFLPPCI</sequence>